<name>A0A250XCL3_9CHLO</name>
<comment type="caution">
    <text evidence="2">The sequence shown here is derived from an EMBL/GenBank/DDBJ whole genome shotgun (WGS) entry which is preliminary data.</text>
</comment>
<dbReference type="Proteomes" id="UP000232323">
    <property type="component" value="Unassembled WGS sequence"/>
</dbReference>
<organism evidence="2 3">
    <name type="scientific">Chlamydomonas eustigma</name>
    <dbReference type="NCBI Taxonomy" id="1157962"/>
    <lineage>
        <taxon>Eukaryota</taxon>
        <taxon>Viridiplantae</taxon>
        <taxon>Chlorophyta</taxon>
        <taxon>core chlorophytes</taxon>
        <taxon>Chlorophyceae</taxon>
        <taxon>CS clade</taxon>
        <taxon>Chlamydomonadales</taxon>
        <taxon>Chlamydomonadaceae</taxon>
        <taxon>Chlamydomonas</taxon>
    </lineage>
</organism>
<dbReference type="EMBL" id="BEGY01000053">
    <property type="protein sequence ID" value="GAX80500.1"/>
    <property type="molecule type" value="Genomic_DNA"/>
</dbReference>
<sequence length="265" mass="29774">MSVFDDENSKPSKSKPFVELPPQLRQGLLALPDTISEELSMHMNKDEIEAQREGFKKAVETAIQAATERSTYFPVPLDHYLKRPNIHAEAHDCQEEDEMPATRSKSDRGLYDMTDLIWSPLSRTSKWLRRLEHPHRHQEEIGGCSADQSRNKSSRGGTSMSSKVRSWCRRLWRKVSGRRKLDQVTQDATHRSSGGGVESSSASQQDLAVSSAPAGGFALDDQFKRCSLFKAHNIISEELSDAESNHEDHNSSHDGRGPHTESRGH</sequence>
<evidence type="ECO:0000313" key="3">
    <source>
        <dbReference type="Proteomes" id="UP000232323"/>
    </source>
</evidence>
<feature type="region of interest" description="Disordered" evidence="1">
    <location>
        <begin position="136"/>
        <end position="162"/>
    </location>
</feature>
<feature type="compositionally biased region" description="Basic and acidic residues" evidence="1">
    <location>
        <begin position="243"/>
        <end position="265"/>
    </location>
</feature>
<reference evidence="2 3" key="1">
    <citation type="submission" date="2017-08" db="EMBL/GenBank/DDBJ databases">
        <title>Acidophilic green algal genome provides insights into adaptation to an acidic environment.</title>
        <authorList>
            <person name="Hirooka S."/>
            <person name="Hirose Y."/>
            <person name="Kanesaki Y."/>
            <person name="Higuchi S."/>
            <person name="Fujiwara T."/>
            <person name="Onuma R."/>
            <person name="Era A."/>
            <person name="Ohbayashi R."/>
            <person name="Uzuka A."/>
            <person name="Nozaki H."/>
            <person name="Yoshikawa H."/>
            <person name="Miyagishima S.Y."/>
        </authorList>
    </citation>
    <scope>NUCLEOTIDE SEQUENCE [LARGE SCALE GENOMIC DNA]</scope>
    <source>
        <strain evidence="2 3">NIES-2499</strain>
    </source>
</reference>
<keyword evidence="3" id="KW-1185">Reference proteome</keyword>
<feature type="region of interest" description="Disordered" evidence="1">
    <location>
        <begin position="179"/>
        <end position="208"/>
    </location>
</feature>
<protein>
    <submittedName>
        <fullName evidence="2">Uncharacterized protein</fullName>
    </submittedName>
</protein>
<dbReference type="AlphaFoldDB" id="A0A250XCL3"/>
<gene>
    <name evidence="2" type="ORF">CEUSTIGMA_g7938.t1</name>
</gene>
<feature type="region of interest" description="Disordered" evidence="1">
    <location>
        <begin position="1"/>
        <end position="21"/>
    </location>
</feature>
<feature type="region of interest" description="Disordered" evidence="1">
    <location>
        <begin position="239"/>
        <end position="265"/>
    </location>
</feature>
<evidence type="ECO:0000256" key="1">
    <source>
        <dbReference type="SAM" id="MobiDB-lite"/>
    </source>
</evidence>
<accession>A0A250XCL3</accession>
<proteinExistence type="predicted"/>
<evidence type="ECO:0000313" key="2">
    <source>
        <dbReference type="EMBL" id="GAX80500.1"/>
    </source>
</evidence>